<keyword evidence="6" id="KW-1185">Reference proteome</keyword>
<dbReference type="EMBL" id="AUWU02000003">
    <property type="protein sequence ID" value="KAH0574704.1"/>
    <property type="molecule type" value="Genomic_DNA"/>
</dbReference>
<evidence type="ECO:0000256" key="1">
    <source>
        <dbReference type="ARBA" id="ARBA00023117"/>
    </source>
</evidence>
<evidence type="ECO:0000313" key="4">
    <source>
        <dbReference type="EMBL" id="EST42187.1"/>
    </source>
</evidence>
<name>V6LCL6_9EUKA</name>
<dbReference type="PROSITE" id="PS50014">
    <property type="entry name" value="BROMODOMAIN_2"/>
    <property type="match status" value="1"/>
</dbReference>
<protein>
    <submittedName>
        <fullName evidence="4">Bromodomain-containing protein</fullName>
    </submittedName>
</protein>
<dbReference type="OrthoDB" id="21449at2759"/>
<sequence length="192" mass="22612">MVLPTLQLSPGLLMELFDLLEDLKLQQYYGEIFANPVDYVGPPVLENYLQVVSRPLDYTTMQVHLNHREYEYLYQFIHDLAVIYDNCRRYNTGVAFFQKAADQAEIYAINTMQRITELKGINMEFYLKYSRMFLKQFQKVQKGASSGRIRSVYLLLKKLKKTQIDAIFGQKDIKIDFQNCEEIEIKILSIIK</sequence>
<proteinExistence type="predicted"/>
<dbReference type="SUPFAM" id="SSF47370">
    <property type="entry name" value="Bromodomain"/>
    <property type="match status" value="1"/>
</dbReference>
<feature type="domain" description="Bromo" evidence="3">
    <location>
        <begin position="25"/>
        <end position="98"/>
    </location>
</feature>
<dbReference type="VEuPathDB" id="GiardiaDB:SS50377_22319"/>
<dbReference type="SMART" id="SM00297">
    <property type="entry name" value="BROMO"/>
    <property type="match status" value="1"/>
</dbReference>
<dbReference type="Proteomes" id="UP000018208">
    <property type="component" value="Unassembled WGS sequence"/>
</dbReference>
<reference evidence="4 5" key="1">
    <citation type="journal article" date="2014" name="PLoS Genet.">
        <title>The Genome of Spironucleus salmonicida Highlights a Fish Pathogen Adapted to Fluctuating Environments.</title>
        <authorList>
            <person name="Xu F."/>
            <person name="Jerlstrom-Hultqvist J."/>
            <person name="Einarsson E."/>
            <person name="Astvaldsson A."/>
            <person name="Svard S.G."/>
            <person name="Andersson J.O."/>
        </authorList>
    </citation>
    <scope>NUCLEOTIDE SEQUENCE</scope>
    <source>
        <strain evidence="5">ATCC 50377</strain>
    </source>
</reference>
<dbReference type="InterPro" id="IPR001487">
    <property type="entry name" value="Bromodomain"/>
</dbReference>
<dbReference type="AlphaFoldDB" id="V6LCL6"/>
<evidence type="ECO:0000313" key="6">
    <source>
        <dbReference type="Proteomes" id="UP000018208"/>
    </source>
</evidence>
<dbReference type="Gene3D" id="1.20.920.10">
    <property type="entry name" value="Bromodomain-like"/>
    <property type="match status" value="1"/>
</dbReference>
<evidence type="ECO:0000313" key="5">
    <source>
        <dbReference type="EMBL" id="KAH0574704.1"/>
    </source>
</evidence>
<dbReference type="PRINTS" id="PR00503">
    <property type="entry name" value="BROMODOMAIN"/>
</dbReference>
<accession>V6LCL6</accession>
<dbReference type="EMBL" id="KI546166">
    <property type="protein sequence ID" value="EST42187.1"/>
    <property type="molecule type" value="Genomic_DNA"/>
</dbReference>
<organism evidence="4">
    <name type="scientific">Spironucleus salmonicida</name>
    <dbReference type="NCBI Taxonomy" id="348837"/>
    <lineage>
        <taxon>Eukaryota</taxon>
        <taxon>Metamonada</taxon>
        <taxon>Diplomonadida</taxon>
        <taxon>Hexamitidae</taxon>
        <taxon>Hexamitinae</taxon>
        <taxon>Spironucleus</taxon>
    </lineage>
</organism>
<keyword evidence="1 2" id="KW-0103">Bromodomain</keyword>
<dbReference type="Pfam" id="PF00439">
    <property type="entry name" value="Bromodomain"/>
    <property type="match status" value="1"/>
</dbReference>
<gene>
    <name evidence="4" type="ORF">SS50377_18492</name>
    <name evidence="5" type="ORF">SS50377_22319</name>
</gene>
<dbReference type="InterPro" id="IPR036427">
    <property type="entry name" value="Bromodomain-like_sf"/>
</dbReference>
<evidence type="ECO:0000259" key="3">
    <source>
        <dbReference type="PROSITE" id="PS50014"/>
    </source>
</evidence>
<reference evidence="5" key="2">
    <citation type="submission" date="2020-12" db="EMBL/GenBank/DDBJ databases">
        <title>New Spironucleus salmonicida genome in near-complete chromosomes.</title>
        <authorList>
            <person name="Xu F."/>
            <person name="Kurt Z."/>
            <person name="Jimenez-Gonzalez A."/>
            <person name="Astvaldsson A."/>
            <person name="Andersson J.O."/>
            <person name="Svard S.G."/>
        </authorList>
    </citation>
    <scope>NUCLEOTIDE SEQUENCE</scope>
    <source>
        <strain evidence="5">ATCC 50377</strain>
    </source>
</reference>
<evidence type="ECO:0000256" key="2">
    <source>
        <dbReference type="PROSITE-ProRule" id="PRU00035"/>
    </source>
</evidence>